<evidence type="ECO:0000256" key="1">
    <source>
        <dbReference type="SAM" id="MobiDB-lite"/>
    </source>
</evidence>
<organism evidence="3 4">
    <name type="scientific">Nocardioides koreensis</name>
    <dbReference type="NCBI Taxonomy" id="433651"/>
    <lineage>
        <taxon>Bacteria</taxon>
        <taxon>Bacillati</taxon>
        <taxon>Actinomycetota</taxon>
        <taxon>Actinomycetes</taxon>
        <taxon>Propionibacteriales</taxon>
        <taxon>Nocardioidaceae</taxon>
        <taxon>Nocardioides</taxon>
    </lineage>
</organism>
<dbReference type="InterPro" id="IPR011990">
    <property type="entry name" value="TPR-like_helical_dom_sf"/>
</dbReference>
<dbReference type="Pfam" id="PF25872">
    <property type="entry name" value="HTH_77"/>
    <property type="match status" value="1"/>
</dbReference>
<dbReference type="Gene3D" id="1.10.10.10">
    <property type="entry name" value="Winged helix-like DNA-binding domain superfamily/Winged helix DNA-binding domain"/>
    <property type="match status" value="1"/>
</dbReference>
<dbReference type="PANTHER" id="PTHR47691">
    <property type="entry name" value="REGULATOR-RELATED"/>
    <property type="match status" value="1"/>
</dbReference>
<evidence type="ECO:0000313" key="3">
    <source>
        <dbReference type="EMBL" id="GAA2149636.1"/>
    </source>
</evidence>
<proteinExistence type="predicted"/>
<reference evidence="3 4" key="1">
    <citation type="journal article" date="2019" name="Int. J. Syst. Evol. Microbiol.">
        <title>The Global Catalogue of Microorganisms (GCM) 10K type strain sequencing project: providing services to taxonomists for standard genome sequencing and annotation.</title>
        <authorList>
            <consortium name="The Broad Institute Genomics Platform"/>
            <consortium name="The Broad Institute Genome Sequencing Center for Infectious Disease"/>
            <person name="Wu L."/>
            <person name="Ma J."/>
        </authorList>
    </citation>
    <scope>NUCLEOTIDE SEQUENCE [LARGE SCALE GENOMIC DNA]</scope>
    <source>
        <strain evidence="3 4">JCM 16022</strain>
    </source>
</reference>
<dbReference type="Proteomes" id="UP001501771">
    <property type="component" value="Unassembled WGS sequence"/>
</dbReference>
<dbReference type="PROSITE" id="PS00622">
    <property type="entry name" value="HTH_LUXR_1"/>
    <property type="match status" value="1"/>
</dbReference>
<dbReference type="RefSeq" id="WP_344153682.1">
    <property type="nucleotide sequence ID" value="NZ_BAAAQR010000009.1"/>
</dbReference>
<name>A0ABN2ZXH5_9ACTN</name>
<dbReference type="Gene3D" id="1.25.40.10">
    <property type="entry name" value="Tetratricopeptide repeat domain"/>
    <property type="match status" value="1"/>
</dbReference>
<dbReference type="PANTHER" id="PTHR47691:SF3">
    <property type="entry name" value="HTH-TYPE TRANSCRIPTIONAL REGULATOR RV0890C-RELATED"/>
    <property type="match status" value="1"/>
</dbReference>
<dbReference type="InterPro" id="IPR027417">
    <property type="entry name" value="P-loop_NTPase"/>
</dbReference>
<dbReference type="SMART" id="SM00421">
    <property type="entry name" value="HTH_LUXR"/>
    <property type="match status" value="1"/>
</dbReference>
<evidence type="ECO:0000313" key="4">
    <source>
        <dbReference type="Proteomes" id="UP001501771"/>
    </source>
</evidence>
<feature type="compositionally biased region" description="Basic and acidic residues" evidence="1">
    <location>
        <begin position="1"/>
        <end position="12"/>
    </location>
</feature>
<dbReference type="SUPFAM" id="SSF46894">
    <property type="entry name" value="C-terminal effector domain of the bipartite response regulators"/>
    <property type="match status" value="1"/>
</dbReference>
<dbReference type="InterPro" id="IPR016032">
    <property type="entry name" value="Sig_transdc_resp-reg_C-effctor"/>
</dbReference>
<dbReference type="InterPro" id="IPR058852">
    <property type="entry name" value="HTH_77"/>
</dbReference>
<dbReference type="InterPro" id="IPR049945">
    <property type="entry name" value="AAA_22"/>
</dbReference>
<dbReference type="PRINTS" id="PR00038">
    <property type="entry name" value="HTHLUXR"/>
</dbReference>
<protein>
    <submittedName>
        <fullName evidence="3">LuxR family transcriptional regulator</fullName>
    </submittedName>
</protein>
<dbReference type="SUPFAM" id="SSF52540">
    <property type="entry name" value="P-loop containing nucleoside triphosphate hydrolases"/>
    <property type="match status" value="1"/>
</dbReference>
<dbReference type="InterPro" id="IPR036388">
    <property type="entry name" value="WH-like_DNA-bd_sf"/>
</dbReference>
<sequence>MGVTRRKVEDTTPHPTHLPTPHPWPAVVPARPGDPLLGRRQELTDLRRTLGSARLVTLTGPAGIGKTTLARAAAADHERARREETWTVDLADLVDPDLLGHSVAGAFGVRLPYGAAGAGDLAAAVSDRAGLLVLDGCAAMLDATAALVTVLLTTAPRLRVLVTSPRQLGVTGEVVVPVGPLAAEEAQALFAARAAAALPSFRLTEDNAAAVAGLCDVLEGVPLAVELAAARVLVLSPRGILDRLCAREGDRQRLLAKGARDAPPRQRSLRASLEASNDLCTPQERLLWARLSVFTGGFPLEAAEAVCAGDGIDEADVLDLVDGLLEKSVLTREDDGATYARFRMLESLREYAAEQLGAEQQLAGRGRHLAWCADLVRAAANSSFGPAQAEWYRTLRREHGNLREALRHALGTPADAGRALEMVTALEPYWTVTGRLSEARHWLARVSAVAEADAGTRARALALGAWTATLQGEPATGRSLLDQAAALLAGGAADDAVTARLLVARAVEVAWQGSPAEALAPLEQAVAAARAAGDGSLESTALLVWALSRSFTGDLDGAGAALRACVDLTGRAGEVHVRSYALSALGMLALLRGDPDAAAALEVQALEMTTALGDRSATAFVLEVLAWVAAAERRRERAATLLGAADALWRRLGVDPDGVPYLSANRRHSEEHAGIDRGDAAFRAAFRRGAALPDEQVVALALEQAPVEEEPEEVPLTRRELEVAGLVGCGLSNREIAEQLKISQRTVESHVENTLRKLGFGSRTQVAAWVVEREARHR</sequence>
<dbReference type="InterPro" id="IPR000792">
    <property type="entry name" value="Tscrpt_reg_LuxR_C"/>
</dbReference>
<feature type="domain" description="HTH luxR-type" evidence="2">
    <location>
        <begin position="709"/>
        <end position="774"/>
    </location>
</feature>
<dbReference type="Pfam" id="PF00196">
    <property type="entry name" value="GerE"/>
    <property type="match status" value="1"/>
</dbReference>
<gene>
    <name evidence="3" type="ORF">GCM10009844_29510</name>
</gene>
<feature type="region of interest" description="Disordered" evidence="1">
    <location>
        <begin position="1"/>
        <end position="35"/>
    </location>
</feature>
<feature type="compositionally biased region" description="Pro residues" evidence="1">
    <location>
        <begin position="16"/>
        <end position="26"/>
    </location>
</feature>
<dbReference type="EMBL" id="BAAAQR010000009">
    <property type="protein sequence ID" value="GAA2149636.1"/>
    <property type="molecule type" value="Genomic_DNA"/>
</dbReference>
<accession>A0ABN2ZXH5</accession>
<comment type="caution">
    <text evidence="3">The sequence shown here is derived from an EMBL/GenBank/DDBJ whole genome shotgun (WGS) entry which is preliminary data.</text>
</comment>
<evidence type="ECO:0000259" key="2">
    <source>
        <dbReference type="PROSITE" id="PS50043"/>
    </source>
</evidence>
<dbReference type="Pfam" id="PF13401">
    <property type="entry name" value="AAA_22"/>
    <property type="match status" value="1"/>
</dbReference>
<dbReference type="SUPFAM" id="SSF48452">
    <property type="entry name" value="TPR-like"/>
    <property type="match status" value="1"/>
</dbReference>
<dbReference type="Gene3D" id="3.40.50.300">
    <property type="entry name" value="P-loop containing nucleotide triphosphate hydrolases"/>
    <property type="match status" value="1"/>
</dbReference>
<keyword evidence="4" id="KW-1185">Reference proteome</keyword>
<dbReference type="PROSITE" id="PS50043">
    <property type="entry name" value="HTH_LUXR_2"/>
    <property type="match status" value="1"/>
</dbReference>
<dbReference type="CDD" id="cd06170">
    <property type="entry name" value="LuxR_C_like"/>
    <property type="match status" value="1"/>
</dbReference>